<feature type="transmembrane region" description="Helical" evidence="1">
    <location>
        <begin position="169"/>
        <end position="191"/>
    </location>
</feature>
<sequence length="305" mass="32347">MPHLSTDNAPLRVVSQPRLWPRVLGTTVLSLGVLALFALTYWAFIKTVRGQWLDERALLGARRFVQDTPALRNELEWFTQIPVAIGIAGLALTIINVFVRRSVLVPAIALGATGAGVVCVRILKELLLERPFTGVSEAYVNSFPSGHSALAIGGMLAALLSMPPRARTWFSFVGALVAAIGGSVTLIMSWHRPADVVGSYLVVSFFALIAAGIIGWMDTGRRPTTFPAALCTVAGFGLVAISAAVMLLPEFVNAVQSRPLTATANDAAAAASEWFTILAVGLITGTALALFGVIERLAVPSRSSR</sequence>
<feature type="transmembrane region" description="Helical" evidence="1">
    <location>
        <begin position="228"/>
        <end position="248"/>
    </location>
</feature>
<feature type="transmembrane region" description="Helical" evidence="1">
    <location>
        <begin position="197"/>
        <end position="216"/>
    </location>
</feature>
<dbReference type="SUPFAM" id="SSF48317">
    <property type="entry name" value="Acid phosphatase/Vanadium-dependent haloperoxidase"/>
    <property type="match status" value="1"/>
</dbReference>
<reference evidence="3" key="1">
    <citation type="submission" date="2023-05" db="EMBL/GenBank/DDBJ databases">
        <title>Cataloging the Phylogenetic Diversity of Human Bladder Bacteria.</title>
        <authorList>
            <person name="Du J."/>
        </authorList>
    </citation>
    <scope>NUCLEOTIDE SEQUENCE</scope>
    <source>
        <strain evidence="3">UMB9978</strain>
    </source>
</reference>
<feature type="transmembrane region" description="Helical" evidence="1">
    <location>
        <begin position="77"/>
        <end position="98"/>
    </location>
</feature>
<feature type="transmembrane region" description="Helical" evidence="1">
    <location>
        <begin position="143"/>
        <end position="162"/>
    </location>
</feature>
<evidence type="ECO:0000313" key="4">
    <source>
        <dbReference type="Proteomes" id="UP001240483"/>
    </source>
</evidence>
<dbReference type="InterPro" id="IPR036938">
    <property type="entry name" value="PAP2/HPO_sf"/>
</dbReference>
<organism evidence="3 4">
    <name type="scientific">Pseudoglutamicibacter cumminsii</name>
    <dbReference type="NCBI Taxonomy" id="156979"/>
    <lineage>
        <taxon>Bacteria</taxon>
        <taxon>Bacillati</taxon>
        <taxon>Actinomycetota</taxon>
        <taxon>Actinomycetes</taxon>
        <taxon>Micrococcales</taxon>
        <taxon>Micrococcaceae</taxon>
        <taxon>Pseudoglutamicibacter</taxon>
    </lineage>
</organism>
<dbReference type="RefSeq" id="WP_285333094.1">
    <property type="nucleotide sequence ID" value="NZ_JASODW010000005.1"/>
</dbReference>
<feature type="domain" description="Phosphatidic acid phosphatase type 2/haloperoxidase" evidence="2">
    <location>
        <begin position="140"/>
        <end position="210"/>
    </location>
</feature>
<dbReference type="EMBL" id="JASODW010000005">
    <property type="protein sequence ID" value="MDK6275134.1"/>
    <property type="molecule type" value="Genomic_DNA"/>
</dbReference>
<keyword evidence="1" id="KW-0812">Transmembrane</keyword>
<keyword evidence="1" id="KW-0472">Membrane</keyword>
<dbReference type="InterPro" id="IPR000326">
    <property type="entry name" value="PAP2/HPO"/>
</dbReference>
<proteinExistence type="predicted"/>
<feature type="transmembrane region" description="Helical" evidence="1">
    <location>
        <begin position="23"/>
        <end position="44"/>
    </location>
</feature>
<dbReference type="AlphaFoldDB" id="A0AAP4C6H3"/>
<accession>A0AAP4C6H3</accession>
<evidence type="ECO:0000313" key="3">
    <source>
        <dbReference type="EMBL" id="MDK6275134.1"/>
    </source>
</evidence>
<feature type="transmembrane region" description="Helical" evidence="1">
    <location>
        <begin position="103"/>
        <end position="123"/>
    </location>
</feature>
<dbReference type="Pfam" id="PF01569">
    <property type="entry name" value="PAP2"/>
    <property type="match status" value="1"/>
</dbReference>
<dbReference type="Proteomes" id="UP001240483">
    <property type="component" value="Unassembled WGS sequence"/>
</dbReference>
<name>A0AAP4C6H3_9MICC</name>
<evidence type="ECO:0000259" key="2">
    <source>
        <dbReference type="Pfam" id="PF01569"/>
    </source>
</evidence>
<evidence type="ECO:0000256" key="1">
    <source>
        <dbReference type="SAM" id="Phobius"/>
    </source>
</evidence>
<protein>
    <recommendedName>
        <fullName evidence="2">Phosphatidic acid phosphatase type 2/haloperoxidase domain-containing protein</fullName>
    </recommendedName>
</protein>
<dbReference type="Gene3D" id="1.20.144.10">
    <property type="entry name" value="Phosphatidic acid phosphatase type 2/haloperoxidase"/>
    <property type="match status" value="1"/>
</dbReference>
<keyword evidence="1" id="KW-1133">Transmembrane helix</keyword>
<comment type="caution">
    <text evidence="3">The sequence shown here is derived from an EMBL/GenBank/DDBJ whole genome shotgun (WGS) entry which is preliminary data.</text>
</comment>
<feature type="transmembrane region" description="Helical" evidence="1">
    <location>
        <begin position="274"/>
        <end position="294"/>
    </location>
</feature>
<gene>
    <name evidence="3" type="ORF">QP116_05195</name>
</gene>